<accession>A0A0A8X7D7</accession>
<name>A0A0A8X7D7_MESS1</name>
<dbReference type="InterPro" id="IPR003738">
    <property type="entry name" value="SRAP"/>
</dbReference>
<organism evidence="9 10">
    <name type="scientific">Mesobacillus selenatarsenatis (strain DSM 18680 / JCM 14380 / FERM P-15431 / SF-1)</name>
    <dbReference type="NCBI Taxonomy" id="1321606"/>
    <lineage>
        <taxon>Bacteria</taxon>
        <taxon>Bacillati</taxon>
        <taxon>Bacillota</taxon>
        <taxon>Bacilli</taxon>
        <taxon>Bacillales</taxon>
        <taxon>Bacillaceae</taxon>
        <taxon>Mesobacillus</taxon>
    </lineage>
</organism>
<gene>
    <name evidence="9" type="ORF">SAMD00020551_4035</name>
</gene>
<dbReference type="GO" id="GO:0106300">
    <property type="term" value="P:protein-DNA covalent cross-linking repair"/>
    <property type="evidence" value="ECO:0007669"/>
    <property type="project" value="InterPro"/>
</dbReference>
<proteinExistence type="inferred from homology"/>
<dbReference type="PANTHER" id="PTHR13604:SF0">
    <property type="entry name" value="ABASIC SITE PROCESSING PROTEIN HMCES"/>
    <property type="match status" value="1"/>
</dbReference>
<dbReference type="InterPro" id="IPR036590">
    <property type="entry name" value="SRAP-like"/>
</dbReference>
<dbReference type="OrthoDB" id="9782620at2"/>
<keyword evidence="7" id="KW-0456">Lyase</keyword>
<dbReference type="EC" id="3.4.-.-" evidence="8"/>
<dbReference type="GO" id="GO:0003697">
    <property type="term" value="F:single-stranded DNA binding"/>
    <property type="evidence" value="ECO:0007669"/>
    <property type="project" value="InterPro"/>
</dbReference>
<evidence type="ECO:0000256" key="4">
    <source>
        <dbReference type="ARBA" id="ARBA00022801"/>
    </source>
</evidence>
<evidence type="ECO:0000313" key="9">
    <source>
        <dbReference type="EMBL" id="GAM15865.1"/>
    </source>
</evidence>
<comment type="caution">
    <text evidence="9">The sequence shown here is derived from an EMBL/GenBank/DDBJ whole genome shotgun (WGS) entry which is preliminary data.</text>
</comment>
<dbReference type="SUPFAM" id="SSF143081">
    <property type="entry name" value="BB1717-like"/>
    <property type="match status" value="1"/>
</dbReference>
<evidence type="ECO:0000256" key="8">
    <source>
        <dbReference type="RuleBase" id="RU364100"/>
    </source>
</evidence>
<evidence type="ECO:0000256" key="5">
    <source>
        <dbReference type="ARBA" id="ARBA00023124"/>
    </source>
</evidence>
<dbReference type="RefSeq" id="WP_041967486.1">
    <property type="nucleotide sequence ID" value="NZ_BASE01000097.1"/>
</dbReference>
<keyword evidence="5" id="KW-0190">Covalent protein-DNA linkage</keyword>
<keyword evidence="2 8" id="KW-0645">Protease</keyword>
<dbReference type="EMBL" id="BASE01000097">
    <property type="protein sequence ID" value="GAM15865.1"/>
    <property type="molecule type" value="Genomic_DNA"/>
</dbReference>
<dbReference type="Proteomes" id="UP000031014">
    <property type="component" value="Unassembled WGS sequence"/>
</dbReference>
<dbReference type="AlphaFoldDB" id="A0A0A8X7D7"/>
<dbReference type="Pfam" id="PF02586">
    <property type="entry name" value="SRAP"/>
    <property type="match status" value="1"/>
</dbReference>
<dbReference type="Gene3D" id="3.90.1680.10">
    <property type="entry name" value="SOS response associated peptidase-like"/>
    <property type="match status" value="1"/>
</dbReference>
<reference evidence="9 10" key="1">
    <citation type="submission" date="2013-06" db="EMBL/GenBank/DDBJ databases">
        <title>Whole genome shotgun sequence of Bacillus selenatarsenatis SF-1.</title>
        <authorList>
            <person name="Kuroda M."/>
            <person name="Sei K."/>
            <person name="Yamashita M."/>
            <person name="Ike M."/>
        </authorList>
    </citation>
    <scope>NUCLEOTIDE SEQUENCE [LARGE SCALE GENOMIC DNA]</scope>
    <source>
        <strain evidence="9 10">SF-1</strain>
    </source>
</reference>
<dbReference type="GO" id="GO:0008233">
    <property type="term" value="F:peptidase activity"/>
    <property type="evidence" value="ECO:0007669"/>
    <property type="project" value="UniProtKB-KW"/>
</dbReference>
<evidence type="ECO:0000256" key="3">
    <source>
        <dbReference type="ARBA" id="ARBA00022763"/>
    </source>
</evidence>
<evidence type="ECO:0000256" key="7">
    <source>
        <dbReference type="ARBA" id="ARBA00023239"/>
    </source>
</evidence>
<comment type="similarity">
    <text evidence="1 8">Belongs to the SOS response-associated peptidase family.</text>
</comment>
<evidence type="ECO:0000313" key="10">
    <source>
        <dbReference type="Proteomes" id="UP000031014"/>
    </source>
</evidence>
<keyword evidence="6" id="KW-0238">DNA-binding</keyword>
<keyword evidence="4 8" id="KW-0378">Hydrolase</keyword>
<protein>
    <recommendedName>
        <fullName evidence="8">Abasic site processing protein</fullName>
        <ecNumber evidence="8">3.4.-.-</ecNumber>
    </recommendedName>
</protein>
<sequence>MCGRFSLFEDISSLKEQFQFDFPNELDARYNIAPGQDILTVIDNGEGRIGARMRWGLIPFWADDEKIGYRMINARAETVDEKASFKHALKQRRCLILTDGFYEWKKDGKQKLPYRFGMKNKKPFALAGLWENWNKDGKEITSCTIITTSPNEVTKEIHDRMPVILPEDKLDIWLDRSRDQTQNLKKLLVPYDADFMEAYPVSTAINSAKNEGRELIAPINSL</sequence>
<evidence type="ECO:0000256" key="6">
    <source>
        <dbReference type="ARBA" id="ARBA00023125"/>
    </source>
</evidence>
<dbReference type="GO" id="GO:0016829">
    <property type="term" value="F:lyase activity"/>
    <property type="evidence" value="ECO:0007669"/>
    <property type="project" value="UniProtKB-KW"/>
</dbReference>
<evidence type="ECO:0000256" key="2">
    <source>
        <dbReference type="ARBA" id="ARBA00022670"/>
    </source>
</evidence>
<evidence type="ECO:0000256" key="1">
    <source>
        <dbReference type="ARBA" id="ARBA00008136"/>
    </source>
</evidence>
<dbReference type="GO" id="GO:0006508">
    <property type="term" value="P:proteolysis"/>
    <property type="evidence" value="ECO:0007669"/>
    <property type="project" value="UniProtKB-KW"/>
</dbReference>
<dbReference type="STRING" id="1321606.SAMD00020551_4035"/>
<dbReference type="PANTHER" id="PTHR13604">
    <property type="entry name" value="DC12-RELATED"/>
    <property type="match status" value="1"/>
</dbReference>
<keyword evidence="10" id="KW-1185">Reference proteome</keyword>
<keyword evidence="3" id="KW-0227">DNA damage</keyword>